<feature type="coiled-coil region" evidence="6">
    <location>
        <begin position="74"/>
        <end position="386"/>
    </location>
</feature>
<keyword evidence="2" id="KW-0963">Cytoplasm</keyword>
<evidence type="ECO:0000313" key="9">
    <source>
        <dbReference type="EMBL" id="JAC17041.1"/>
    </source>
</evidence>
<keyword evidence="3" id="KW-0493">Microtubule</keyword>
<keyword evidence="5" id="KW-0206">Cytoskeleton</keyword>
<proteinExistence type="evidence at transcript level"/>
<evidence type="ECO:0000256" key="2">
    <source>
        <dbReference type="ARBA" id="ARBA00022490"/>
    </source>
</evidence>
<organism evidence="9">
    <name type="scientific">Triatoma infestans</name>
    <name type="common">Assassin bug</name>
    <dbReference type="NCBI Taxonomy" id="30076"/>
    <lineage>
        <taxon>Eukaryota</taxon>
        <taxon>Metazoa</taxon>
        <taxon>Ecdysozoa</taxon>
        <taxon>Arthropoda</taxon>
        <taxon>Hexapoda</taxon>
        <taxon>Insecta</taxon>
        <taxon>Pterygota</taxon>
        <taxon>Neoptera</taxon>
        <taxon>Paraneoptera</taxon>
        <taxon>Hemiptera</taxon>
        <taxon>Heteroptera</taxon>
        <taxon>Panheteroptera</taxon>
        <taxon>Cimicomorpha</taxon>
        <taxon>Reduviidae</taxon>
        <taxon>Triatominae</taxon>
        <taxon>Triatoma</taxon>
    </lineage>
</organism>
<dbReference type="InterPro" id="IPR032108">
    <property type="entry name" value="CLIP1_ZNF"/>
</dbReference>
<keyword evidence="4 6" id="KW-0175">Coiled coil</keyword>
<feature type="coiled-coil region" evidence="6">
    <location>
        <begin position="683"/>
        <end position="717"/>
    </location>
</feature>
<evidence type="ECO:0000259" key="8">
    <source>
        <dbReference type="Pfam" id="PF16641"/>
    </source>
</evidence>
<dbReference type="GO" id="GO:0005874">
    <property type="term" value="C:microtubule"/>
    <property type="evidence" value="ECO:0007669"/>
    <property type="project" value="UniProtKB-KW"/>
</dbReference>
<evidence type="ECO:0000256" key="7">
    <source>
        <dbReference type="SAM" id="MobiDB-lite"/>
    </source>
</evidence>
<evidence type="ECO:0000256" key="1">
    <source>
        <dbReference type="ARBA" id="ARBA00004245"/>
    </source>
</evidence>
<feature type="coiled-coil region" evidence="6">
    <location>
        <begin position="428"/>
        <end position="462"/>
    </location>
</feature>
<feature type="non-terminal residue" evidence="9">
    <location>
        <position position="1"/>
    </location>
</feature>
<feature type="domain" description="CLIP1 zinc knuckle" evidence="8">
    <location>
        <begin position="736"/>
        <end position="753"/>
    </location>
</feature>
<dbReference type="Pfam" id="PF16641">
    <property type="entry name" value="CLIP1_ZNF"/>
    <property type="match status" value="2"/>
</dbReference>
<protein>
    <submittedName>
        <fullName evidence="9">Putative myosin class ii heavy chain</fullName>
    </submittedName>
</protein>
<dbReference type="AlphaFoldDB" id="A0A023F6Q5"/>
<feature type="domain" description="CLIP1 zinc knuckle" evidence="8">
    <location>
        <begin position="781"/>
        <end position="797"/>
    </location>
</feature>
<evidence type="ECO:0000256" key="6">
    <source>
        <dbReference type="SAM" id="Coils"/>
    </source>
</evidence>
<evidence type="ECO:0000256" key="4">
    <source>
        <dbReference type="ARBA" id="ARBA00023054"/>
    </source>
</evidence>
<dbReference type="EMBL" id="GBBI01001671">
    <property type="protein sequence ID" value="JAC17041.1"/>
    <property type="molecule type" value="mRNA"/>
</dbReference>
<name>A0A023F6Q5_TRIIF</name>
<evidence type="ECO:0000256" key="5">
    <source>
        <dbReference type="ARBA" id="ARBA00023212"/>
    </source>
</evidence>
<feature type="region of interest" description="Disordered" evidence="7">
    <location>
        <begin position="753"/>
        <end position="774"/>
    </location>
</feature>
<reference evidence="9" key="1">
    <citation type="journal article" date="2014" name="PLoS Negl. Trop. Dis.">
        <title>An updated insight into the Sialotranscriptome of Triatoma infestans: developmental stage and geographic variations.</title>
        <authorList>
            <person name="Schwarz A."/>
            <person name="Medrano-Mercado N."/>
            <person name="Schaub G.A."/>
            <person name="Struchiner C.J."/>
            <person name="Bargues M.D."/>
            <person name="Levy M.Z."/>
            <person name="Ribeiro J.M."/>
        </authorList>
    </citation>
    <scope>NUCLEOTIDE SEQUENCE</scope>
    <source>
        <strain evidence="9">Chile</strain>
        <tissue evidence="9">Salivary glands</tissue>
    </source>
</reference>
<accession>A0A023F6Q5</accession>
<evidence type="ECO:0000256" key="3">
    <source>
        <dbReference type="ARBA" id="ARBA00022701"/>
    </source>
</evidence>
<sequence>KEANCFIMALLEKKQENIKTDTLITLKNKVSALINEIESHEMRRKNSDNIENSLLTENTLLYAEDQVKDPQLQLEIFGLEIEELKQKLQNTEEKNKELLIGKEKLENEVVELTRKNNDYAETLTDLNKRLIDYQNQIEKLNINKCEELKAFEEKQQFLLNKVELCEKEIEDVNQRSKSEEEKYNYLLSDKEKLENEVAILRAKTSEYSNHINELNETHKEQLIQIDLLNSRKSEEVKNSEEKEQQLLLEIKNLKQEKEEFLRKLDSAERTCSELYVLKEQLGNDVTELSRSNNDNKNKIAELNEEIVTYKKHINDLNFSVSENLKIFENKEKELLEQIQKLNEEKLKLSNDYDKQLQLIDEYTNLIEKYKGTIEELNIKFENEKESNDKRKTLQSVLNEQFIRSEKIYNDTIDNNNPKFITEDHSCKMNDKDVKISELTLDIQNANDEINLLTKENNELKMFSKKELFSLKNLIKEIVNNKGLNLDIEKKLNKKLDEIDIKLGTSQITKYNNTPDTNIQVENINTIGNSANINLDNLLELGFTHKSNENVANKNTIVNEIKVNKLRAYVNDFTSVIKDQLINLESRQKNLCNIKSEYENNFKHLQFLIDEFTELKKELLAIHENKKKYVEETKADVEHSNESHLLNNTKEICPCSKRTAPSNKLDNAIESKEIRPPANWQEEKELAESQINFLNSIIVDLQNKNINLSSRINALERNDDDTTFERNQKKKLPKAPRLFCDICDIFDAHETEDCPQQGNDDDDDNELLPPTKSHEKRKQIIRPYCDVCEVFGHDTQDCDDGQTF</sequence>
<comment type="subcellular location">
    <subcellularLocation>
        <location evidence="1">Cytoplasm</location>
        <location evidence="1">Cytoskeleton</location>
    </subcellularLocation>
</comment>